<proteinExistence type="inferred from homology"/>
<feature type="domain" description="Dienelactone hydrolase" evidence="2">
    <location>
        <begin position="66"/>
        <end position="161"/>
    </location>
</feature>
<dbReference type="STRING" id="1245748.A0A421CUD2"/>
<name>A0A421CUD2_9EURO</name>
<dbReference type="InterPro" id="IPR051411">
    <property type="entry name" value="Polyketide_trans_af380"/>
</dbReference>
<evidence type="ECO:0000256" key="1">
    <source>
        <dbReference type="ARBA" id="ARBA00029464"/>
    </source>
</evidence>
<dbReference type="SUPFAM" id="SSF53474">
    <property type="entry name" value="alpha/beta-Hydrolases"/>
    <property type="match status" value="1"/>
</dbReference>
<dbReference type="OrthoDB" id="2498029at2759"/>
<evidence type="ECO:0000313" key="3">
    <source>
        <dbReference type="EMBL" id="RLL93512.1"/>
    </source>
</evidence>
<sequence>MTASTLPRLDAEFTTLDGLTLRGWLFPTSKRGPAMIMSPGFTGAIPSWKTPLNVYACAQINARQRAEHLHDAVTWFKENPLVDETKIAPWGLCLGGNVTLAAAAFDNRVAAAISVAPLIDPTGNPERRQPILELAMHDRASRLAGEEPMYLPYVKEDGSIPNGLQLPAEMMPALDRPGIPVENRISVQNYT</sequence>
<evidence type="ECO:0000313" key="4">
    <source>
        <dbReference type="Proteomes" id="UP000215289"/>
    </source>
</evidence>
<protein>
    <recommendedName>
        <fullName evidence="2">Dienelactone hydrolase domain-containing protein</fullName>
    </recommendedName>
</protein>
<dbReference type="InterPro" id="IPR029058">
    <property type="entry name" value="AB_hydrolase_fold"/>
</dbReference>
<comment type="similarity">
    <text evidence="1">Belongs to the polyketide transferase af380 family.</text>
</comment>
<dbReference type="InterPro" id="IPR002925">
    <property type="entry name" value="Dienelactn_hydro"/>
</dbReference>
<keyword evidence="4" id="KW-1185">Reference proteome</keyword>
<dbReference type="AlphaFoldDB" id="A0A421CUD2"/>
<dbReference type="Pfam" id="PF01738">
    <property type="entry name" value="DLH"/>
    <property type="match status" value="1"/>
</dbReference>
<dbReference type="PANTHER" id="PTHR47751">
    <property type="entry name" value="SUPERFAMILY HYDROLASE, PUTATIVE (AFU_ORTHOLOGUE AFUA_2G16580)-RELATED"/>
    <property type="match status" value="1"/>
</dbReference>
<organism evidence="3 4">
    <name type="scientific">Aspergillus turcosus</name>
    <dbReference type="NCBI Taxonomy" id="1245748"/>
    <lineage>
        <taxon>Eukaryota</taxon>
        <taxon>Fungi</taxon>
        <taxon>Dikarya</taxon>
        <taxon>Ascomycota</taxon>
        <taxon>Pezizomycotina</taxon>
        <taxon>Eurotiomycetes</taxon>
        <taxon>Eurotiomycetidae</taxon>
        <taxon>Eurotiales</taxon>
        <taxon>Aspergillaceae</taxon>
        <taxon>Aspergillus</taxon>
        <taxon>Aspergillus subgen. Fumigati</taxon>
    </lineage>
</organism>
<dbReference type="Gene3D" id="3.40.50.1820">
    <property type="entry name" value="alpha/beta hydrolase"/>
    <property type="match status" value="1"/>
</dbReference>
<accession>A0A421CUD2</accession>
<evidence type="ECO:0000259" key="2">
    <source>
        <dbReference type="Pfam" id="PF01738"/>
    </source>
</evidence>
<dbReference type="EMBL" id="NIDN02000299">
    <property type="protein sequence ID" value="RLL93512.1"/>
    <property type="molecule type" value="Genomic_DNA"/>
</dbReference>
<gene>
    <name evidence="3" type="ORF">CFD26_100402</name>
</gene>
<dbReference type="PANTHER" id="PTHR47751:SF2">
    <property type="entry name" value="DLTD N-TERMINAL DOMAIN PROTEIN (AFU_ORTHOLOGUE AFUA_8G00380)-RELATED"/>
    <property type="match status" value="1"/>
</dbReference>
<reference evidence="3 4" key="1">
    <citation type="submission" date="2018-08" db="EMBL/GenBank/DDBJ databases">
        <title>Draft genome sequences of two Aspergillus turcosus clinical strains isolated from bronchoalveolar lavage fluid: one azole-susceptible and the other azole-resistant.</title>
        <authorList>
            <person name="Parent-Michaud M."/>
            <person name="Dufresne P.J."/>
            <person name="Fournier E."/>
            <person name="Martineau C."/>
            <person name="Moreira S."/>
            <person name="Perkins V."/>
            <person name="De Repentigny L."/>
            <person name="Dufresne S.F."/>
        </authorList>
    </citation>
    <scope>NUCLEOTIDE SEQUENCE [LARGE SCALE GENOMIC DNA]</scope>
    <source>
        <strain evidence="3">HMR AF 1038</strain>
    </source>
</reference>
<comment type="caution">
    <text evidence="3">The sequence shown here is derived from an EMBL/GenBank/DDBJ whole genome shotgun (WGS) entry which is preliminary data.</text>
</comment>
<dbReference type="GO" id="GO:0016787">
    <property type="term" value="F:hydrolase activity"/>
    <property type="evidence" value="ECO:0007669"/>
    <property type="project" value="InterPro"/>
</dbReference>
<dbReference type="Proteomes" id="UP000215289">
    <property type="component" value="Unassembled WGS sequence"/>
</dbReference>